<gene>
    <name evidence="1" type="ORF">HPB49_025066</name>
</gene>
<protein>
    <submittedName>
        <fullName evidence="1">Uncharacterized protein</fullName>
    </submittedName>
</protein>
<keyword evidence="2" id="KW-1185">Reference proteome</keyword>
<name>A0ACB8C695_DERSI</name>
<dbReference type="EMBL" id="CM023478">
    <property type="protein sequence ID" value="KAH7934353.1"/>
    <property type="molecule type" value="Genomic_DNA"/>
</dbReference>
<accession>A0ACB8C695</accession>
<comment type="caution">
    <text evidence="1">The sequence shown here is derived from an EMBL/GenBank/DDBJ whole genome shotgun (WGS) entry which is preliminary data.</text>
</comment>
<organism evidence="1 2">
    <name type="scientific">Dermacentor silvarum</name>
    <name type="common">Tick</name>
    <dbReference type="NCBI Taxonomy" id="543639"/>
    <lineage>
        <taxon>Eukaryota</taxon>
        <taxon>Metazoa</taxon>
        <taxon>Ecdysozoa</taxon>
        <taxon>Arthropoda</taxon>
        <taxon>Chelicerata</taxon>
        <taxon>Arachnida</taxon>
        <taxon>Acari</taxon>
        <taxon>Parasitiformes</taxon>
        <taxon>Ixodida</taxon>
        <taxon>Ixodoidea</taxon>
        <taxon>Ixodidae</taxon>
        <taxon>Rhipicephalinae</taxon>
        <taxon>Dermacentor</taxon>
    </lineage>
</organism>
<dbReference type="Proteomes" id="UP000821865">
    <property type="component" value="Chromosome 9"/>
</dbReference>
<evidence type="ECO:0000313" key="2">
    <source>
        <dbReference type="Proteomes" id="UP000821865"/>
    </source>
</evidence>
<reference evidence="1" key="1">
    <citation type="submission" date="2020-05" db="EMBL/GenBank/DDBJ databases">
        <title>Large-scale comparative analyses of tick genomes elucidate their genetic diversity and vector capacities.</title>
        <authorList>
            <person name="Jia N."/>
            <person name="Wang J."/>
            <person name="Shi W."/>
            <person name="Du L."/>
            <person name="Sun Y."/>
            <person name="Zhan W."/>
            <person name="Jiang J."/>
            <person name="Wang Q."/>
            <person name="Zhang B."/>
            <person name="Ji P."/>
            <person name="Sakyi L.B."/>
            <person name="Cui X."/>
            <person name="Yuan T."/>
            <person name="Jiang B."/>
            <person name="Yang W."/>
            <person name="Lam T.T.-Y."/>
            <person name="Chang Q."/>
            <person name="Ding S."/>
            <person name="Wang X."/>
            <person name="Zhu J."/>
            <person name="Ruan X."/>
            <person name="Zhao L."/>
            <person name="Wei J."/>
            <person name="Que T."/>
            <person name="Du C."/>
            <person name="Cheng J."/>
            <person name="Dai P."/>
            <person name="Han X."/>
            <person name="Huang E."/>
            <person name="Gao Y."/>
            <person name="Liu J."/>
            <person name="Shao H."/>
            <person name="Ye R."/>
            <person name="Li L."/>
            <person name="Wei W."/>
            <person name="Wang X."/>
            <person name="Wang C."/>
            <person name="Yang T."/>
            <person name="Huo Q."/>
            <person name="Li W."/>
            <person name="Guo W."/>
            <person name="Chen H."/>
            <person name="Zhou L."/>
            <person name="Ni X."/>
            <person name="Tian J."/>
            <person name="Zhou Y."/>
            <person name="Sheng Y."/>
            <person name="Liu T."/>
            <person name="Pan Y."/>
            <person name="Xia L."/>
            <person name="Li J."/>
            <person name="Zhao F."/>
            <person name="Cao W."/>
        </authorList>
    </citation>
    <scope>NUCLEOTIDE SEQUENCE</scope>
    <source>
        <strain evidence="1">Dsil-2018</strain>
    </source>
</reference>
<sequence length="560" mass="62478">MMASRHWLSRVVLTLTREVALAAPTGTVVCTVSNLMPPETSALPPDGACDLLFFESFYKDDKNNLAGGYSSLELNSRVFLEQAAKANKTQYGASFAFTEKTLKADFITEKFYEAVDDIWNRKIYHFGFLNLYRDFTDPGVVTKALLALKELYFHVNLINRQQQPSYQVLGLSIDFQGNFTTANLMSVKLLKYVSQLKLNVTLSISVGLSGRHYEPNLPYPQFATLIEYTPFQECRDFKGPRYDDPVKRGPAGYSCLDDRCILLPYYTTVRRARRAMSALLECGQVVAALSPSLTHRPDAAHRRCSLSCYQMSDARVRAMEQLRTKRGFVLRAITKAISSTPVWVLHQHLELVLAKQAELTLTDGDLESDLPTAFKYEQKVSFTETSVRLATELRPPILPGHSAQLLSPLYPAAPSAAPNGQRLGCRTSKVTFAAGPARHGQSTHHNLWKRWRKESLLILRSAHEATPKQPPRLHVRDVVLVYDDDSPPDCPCLAHPIHVRKNSAPCDRGIQHSTNELTLDALEVPEISAVTSPPADGAIITIMAHHSLVPADARCEAKTF</sequence>
<proteinExistence type="predicted"/>
<evidence type="ECO:0000313" key="1">
    <source>
        <dbReference type="EMBL" id="KAH7934353.1"/>
    </source>
</evidence>